<dbReference type="AlphaFoldDB" id="D4MMT1"/>
<sequence length="30" mass="3509">MIFMPVKVKTQLLAFYTKKNKPDVIITNAR</sequence>
<dbReference type="HOGENOM" id="CLU_3403622_0_0_9"/>
<dbReference type="Proteomes" id="UP000007050">
    <property type="component" value="Chromosome"/>
</dbReference>
<accession>D4MMT1</accession>
<reference evidence="1 2" key="1">
    <citation type="submission" date="2010-03" db="EMBL/GenBank/DDBJ databases">
        <title>The genome sequence of Eubacterium siraeum V10Sc8a.</title>
        <authorList>
            <consortium name="metaHIT consortium -- http://www.metahit.eu/"/>
            <person name="Pajon A."/>
            <person name="Turner K."/>
            <person name="Parkhill J."/>
            <person name="Duncan S."/>
            <person name="Flint H."/>
        </authorList>
    </citation>
    <scope>NUCLEOTIDE SEQUENCE [LARGE SCALE GENOMIC DNA]</scope>
    <source>
        <strain evidence="1 2">V10Sc8a</strain>
    </source>
</reference>
<dbReference type="EMBL" id="FP929059">
    <property type="protein sequence ID" value="CBL35064.1"/>
    <property type="molecule type" value="Genomic_DNA"/>
</dbReference>
<reference evidence="1 2" key="2">
    <citation type="submission" date="2010-03" db="EMBL/GenBank/DDBJ databases">
        <authorList>
            <person name="Pajon A."/>
        </authorList>
    </citation>
    <scope>NUCLEOTIDE SEQUENCE [LARGE SCALE GENOMIC DNA]</scope>
    <source>
        <strain evidence="1 2">V10Sc8a</strain>
    </source>
</reference>
<gene>
    <name evidence="1" type="ORF">ES1_22170</name>
</gene>
<name>D4MMT1_9FIRM</name>
<dbReference type="KEGG" id="esr:ES1_22170"/>
<protein>
    <submittedName>
        <fullName evidence="1">Uncharacterized protein</fullName>
    </submittedName>
</protein>
<proteinExistence type="predicted"/>
<organism evidence="1 2">
    <name type="scientific">[Eubacterium] siraeum V10Sc8a</name>
    <dbReference type="NCBI Taxonomy" id="717961"/>
    <lineage>
        <taxon>Bacteria</taxon>
        <taxon>Bacillati</taxon>
        <taxon>Bacillota</taxon>
        <taxon>Clostridia</taxon>
        <taxon>Eubacteriales</taxon>
        <taxon>Oscillospiraceae</taxon>
        <taxon>Oscillospiraceae incertae sedis</taxon>
    </lineage>
</organism>
<evidence type="ECO:0000313" key="2">
    <source>
        <dbReference type="Proteomes" id="UP000007050"/>
    </source>
</evidence>
<dbReference type="BioCyc" id="ESIR717961:G136L-1846-MONOMER"/>
<evidence type="ECO:0000313" key="1">
    <source>
        <dbReference type="EMBL" id="CBL35064.1"/>
    </source>
</evidence>